<protein>
    <submittedName>
        <fullName evidence="9">Sialic acid transporter</fullName>
    </submittedName>
</protein>
<feature type="transmembrane region" description="Helical" evidence="7">
    <location>
        <begin position="66"/>
        <end position="90"/>
    </location>
</feature>
<evidence type="ECO:0000313" key="9">
    <source>
        <dbReference type="EMBL" id="VVN89451.1"/>
    </source>
</evidence>
<dbReference type="PROSITE" id="PS50850">
    <property type="entry name" value="MFS"/>
    <property type="match status" value="1"/>
</dbReference>
<organism evidence="9 10">
    <name type="scientific">Pseudomonas fluorescens</name>
    <dbReference type="NCBI Taxonomy" id="294"/>
    <lineage>
        <taxon>Bacteria</taxon>
        <taxon>Pseudomonadati</taxon>
        <taxon>Pseudomonadota</taxon>
        <taxon>Gammaproteobacteria</taxon>
        <taxon>Pseudomonadales</taxon>
        <taxon>Pseudomonadaceae</taxon>
        <taxon>Pseudomonas</taxon>
    </lineage>
</organism>
<feature type="transmembrane region" description="Helical" evidence="7">
    <location>
        <begin position="167"/>
        <end position="189"/>
    </location>
</feature>
<sequence>MKSTTLPVSSTDGPASTPVSFDAAQTRKIVIAAYIGTALEWYDFFLFGTVAAIVFAPLFFPGDVPAISVMGAFLSFGVGFAARPLGAVIFGHIGDKYGRRSALVITVLMMGLATTMIGFLPTYATAGIVAPILLTILRAVQGIAAGGEWGGATLLAIEYAPPKKRGLYAAIVQLGSPTGTLLSSGAVALAASLPGDAFLEWAWRVPFAVSIVLVGVALWLRWKVEETPAFKQLASENKTEKMPVLELFRQVPGRLVLGIATYLYCNAGFFIITAFMISYVTKTLNLPSHVILTALTCGALMQMVTLVVAGKLADRIGSTQTVIIGYVITLVLAFPMFWLVDTREPMYINLAMVLGLGLSALSFAGESTYTGDFKLSQAPKGTTVLVLGAGLAGMTAAYELRKAGYKVKVLEYNAKAGGRCWTLRGGDRFTELGGAVQTCQFDQGLYFNPGPWRIPYHHHAILDYCKQFEVKLEPFVQVNHNALVHNSQAFGGKPKRYREVQADYQGHIAELLSKAVNQGALDQEVTAQDRQKLLESLRVWAGLGAGNEYRKSSNTSLRRGFAVDAGGGLMPGAQPSEIIDRQALLQSGMWLYLMVGQLHEFQTTLFQPVGGMDMIAQAFARQLDGLIQFNSKVTRIQQSDQGVTVTWESSQGGPSRQEQADWCVCALPLSILSQIPVDCGAPMQAAIRAVPYNASVKIGLQFKRRFWEQDEHIYGGVSYTDSPMQQIGYPNCDYGSRGKGVVLGGYLWENNNAFEFTAMTPAERIRKSVEYGSQVHPQYPVEFDNGIAVGWHRVPWSNGCYGAWIEASRAAHYSHLCQIDGRLVLAGEHASQLPAWQEGAILSAQDAITRLHAHIVGRPTAQA</sequence>
<feature type="transmembrane region" description="Helical" evidence="7">
    <location>
        <begin position="102"/>
        <end position="120"/>
    </location>
</feature>
<feature type="transmembrane region" description="Helical" evidence="7">
    <location>
        <begin position="286"/>
        <end position="309"/>
    </location>
</feature>
<comment type="subcellular location">
    <subcellularLocation>
        <location evidence="1">Cell membrane</location>
        <topology evidence="1">Multi-pass membrane protein</topology>
    </subcellularLocation>
</comment>
<dbReference type="Gene3D" id="3.90.660.10">
    <property type="match status" value="1"/>
</dbReference>
<dbReference type="Pfam" id="PF07690">
    <property type="entry name" value="MFS_1"/>
    <property type="match status" value="1"/>
</dbReference>
<keyword evidence="5 7" id="KW-1133">Transmembrane helix</keyword>
<dbReference type="Gene3D" id="3.50.50.60">
    <property type="entry name" value="FAD/NAD(P)-binding domain"/>
    <property type="match status" value="1"/>
</dbReference>
<accession>A0A5E7BYY4</accession>
<dbReference type="EMBL" id="CABVHW010000004">
    <property type="protein sequence ID" value="VVN89451.1"/>
    <property type="molecule type" value="Genomic_DNA"/>
</dbReference>
<dbReference type="Gene3D" id="1.20.1440.240">
    <property type="match status" value="1"/>
</dbReference>
<dbReference type="PROSITE" id="PS00217">
    <property type="entry name" value="SUGAR_TRANSPORT_2"/>
    <property type="match status" value="1"/>
</dbReference>
<evidence type="ECO:0000256" key="4">
    <source>
        <dbReference type="ARBA" id="ARBA00022692"/>
    </source>
</evidence>
<evidence type="ECO:0000256" key="1">
    <source>
        <dbReference type="ARBA" id="ARBA00004651"/>
    </source>
</evidence>
<dbReference type="PANTHER" id="PTHR43045:SF1">
    <property type="entry name" value="SHIKIMATE TRANSPORTER"/>
    <property type="match status" value="1"/>
</dbReference>
<dbReference type="CDD" id="cd17369">
    <property type="entry name" value="MFS_ShiA_like"/>
    <property type="match status" value="1"/>
</dbReference>
<dbReference type="PANTHER" id="PTHR43045">
    <property type="entry name" value="SHIKIMATE TRANSPORTER"/>
    <property type="match status" value="1"/>
</dbReference>
<evidence type="ECO:0000256" key="3">
    <source>
        <dbReference type="ARBA" id="ARBA00022475"/>
    </source>
</evidence>
<keyword evidence="4 7" id="KW-0812">Transmembrane</keyword>
<dbReference type="InterPro" id="IPR020846">
    <property type="entry name" value="MFS_dom"/>
</dbReference>
<evidence type="ECO:0000259" key="8">
    <source>
        <dbReference type="PROSITE" id="PS50850"/>
    </source>
</evidence>
<evidence type="ECO:0000313" key="10">
    <source>
        <dbReference type="Proteomes" id="UP000381093"/>
    </source>
</evidence>
<dbReference type="SUPFAM" id="SSF54373">
    <property type="entry name" value="FAD-linked reductases, C-terminal domain"/>
    <property type="match status" value="1"/>
</dbReference>
<keyword evidence="2" id="KW-0813">Transport</keyword>
<feature type="transmembrane region" description="Helical" evidence="7">
    <location>
        <begin position="201"/>
        <end position="222"/>
    </location>
</feature>
<dbReference type="RefSeq" id="WP_150764131.1">
    <property type="nucleotide sequence ID" value="NZ_CABVHW010000004.1"/>
</dbReference>
<keyword evidence="3" id="KW-1003">Cell membrane</keyword>
<gene>
    <name evidence="9" type="primary">nanT_3</name>
    <name evidence="9" type="ORF">PS710_01762</name>
</gene>
<feature type="transmembrane region" description="Helical" evidence="7">
    <location>
        <begin position="255"/>
        <end position="280"/>
    </location>
</feature>
<dbReference type="GO" id="GO:0016491">
    <property type="term" value="F:oxidoreductase activity"/>
    <property type="evidence" value="ECO:0007669"/>
    <property type="project" value="InterPro"/>
</dbReference>
<dbReference type="SUPFAM" id="SSF51905">
    <property type="entry name" value="FAD/NAD(P)-binding domain"/>
    <property type="match status" value="1"/>
</dbReference>
<dbReference type="InterPro" id="IPR036188">
    <property type="entry name" value="FAD/NAD-bd_sf"/>
</dbReference>
<dbReference type="InterPro" id="IPR011701">
    <property type="entry name" value="MFS"/>
</dbReference>
<dbReference type="GO" id="GO:0005886">
    <property type="term" value="C:plasma membrane"/>
    <property type="evidence" value="ECO:0007669"/>
    <property type="project" value="UniProtKB-SubCell"/>
</dbReference>
<name>A0A5E7BYY4_PSEFL</name>
<evidence type="ECO:0000256" key="7">
    <source>
        <dbReference type="SAM" id="Phobius"/>
    </source>
</evidence>
<evidence type="ECO:0000256" key="5">
    <source>
        <dbReference type="ARBA" id="ARBA00022989"/>
    </source>
</evidence>
<dbReference type="GO" id="GO:0022857">
    <property type="term" value="F:transmembrane transporter activity"/>
    <property type="evidence" value="ECO:0007669"/>
    <property type="project" value="InterPro"/>
</dbReference>
<dbReference type="InterPro" id="IPR005829">
    <property type="entry name" value="Sugar_transporter_CS"/>
</dbReference>
<reference evidence="9 10" key="1">
    <citation type="submission" date="2019-09" db="EMBL/GenBank/DDBJ databases">
        <authorList>
            <person name="Chandra G."/>
            <person name="Truman W A."/>
        </authorList>
    </citation>
    <scope>NUCLEOTIDE SEQUENCE [LARGE SCALE GENOMIC DNA]</scope>
    <source>
        <strain evidence="9">PS710</strain>
    </source>
</reference>
<feature type="domain" description="Major facilitator superfamily (MFS) profile" evidence="8">
    <location>
        <begin position="29"/>
        <end position="452"/>
    </location>
</feature>
<dbReference type="AlphaFoldDB" id="A0A5E7BYY4"/>
<feature type="transmembrane region" description="Helical" evidence="7">
    <location>
        <begin position="41"/>
        <end position="60"/>
    </location>
</feature>
<dbReference type="InterPro" id="IPR036259">
    <property type="entry name" value="MFS_trans_sf"/>
</dbReference>
<evidence type="ECO:0000256" key="2">
    <source>
        <dbReference type="ARBA" id="ARBA00022448"/>
    </source>
</evidence>
<dbReference type="Pfam" id="PF01593">
    <property type="entry name" value="Amino_oxidase"/>
    <property type="match status" value="1"/>
</dbReference>
<evidence type="ECO:0000256" key="6">
    <source>
        <dbReference type="ARBA" id="ARBA00023136"/>
    </source>
</evidence>
<dbReference type="SUPFAM" id="SSF103473">
    <property type="entry name" value="MFS general substrate transporter"/>
    <property type="match status" value="1"/>
</dbReference>
<dbReference type="Proteomes" id="UP000381093">
    <property type="component" value="Unassembled WGS sequence"/>
</dbReference>
<keyword evidence="6 7" id="KW-0472">Membrane</keyword>
<dbReference type="InterPro" id="IPR002937">
    <property type="entry name" value="Amino_oxidase"/>
</dbReference>
<feature type="transmembrane region" description="Helical" evidence="7">
    <location>
        <begin position="126"/>
        <end position="146"/>
    </location>
</feature>
<feature type="transmembrane region" description="Helical" evidence="7">
    <location>
        <begin position="321"/>
        <end position="340"/>
    </location>
</feature>
<proteinExistence type="predicted"/>
<dbReference type="Gene3D" id="1.20.1250.20">
    <property type="entry name" value="MFS general substrate transporter like domains"/>
    <property type="match status" value="1"/>
</dbReference>